<protein>
    <submittedName>
        <fullName evidence="2">Uncharacterized protein</fullName>
    </submittedName>
</protein>
<name>T0K225_COLGC</name>
<feature type="compositionally biased region" description="Polar residues" evidence="1">
    <location>
        <begin position="148"/>
        <end position="163"/>
    </location>
</feature>
<dbReference type="Proteomes" id="UP000015530">
    <property type="component" value="Unassembled WGS sequence"/>
</dbReference>
<reference evidence="3" key="1">
    <citation type="journal article" date="2013" name="Mol. Plant Microbe Interact.">
        <title>Global aspects of pacC regulation of pathogenicity genes in Colletotrichum gloeosporioides as revealed by transcriptome analysis.</title>
        <authorList>
            <person name="Alkan N."/>
            <person name="Meng X."/>
            <person name="Friedlander G."/>
            <person name="Reuveni E."/>
            <person name="Sukno S."/>
            <person name="Sherman A."/>
            <person name="Thon M."/>
            <person name="Fluhr R."/>
            <person name="Prusky D."/>
        </authorList>
    </citation>
    <scope>NUCLEOTIDE SEQUENCE [LARGE SCALE GENOMIC DNA]</scope>
    <source>
        <strain evidence="3">Cg-14</strain>
    </source>
</reference>
<dbReference type="EMBL" id="AMYD01003648">
    <property type="protein sequence ID" value="EQB45769.1"/>
    <property type="molecule type" value="Genomic_DNA"/>
</dbReference>
<evidence type="ECO:0000256" key="1">
    <source>
        <dbReference type="SAM" id="MobiDB-lite"/>
    </source>
</evidence>
<feature type="region of interest" description="Disordered" evidence="1">
    <location>
        <begin position="148"/>
        <end position="245"/>
    </location>
</feature>
<comment type="caution">
    <text evidence="2">The sequence shown here is derived from an EMBL/GenBank/DDBJ whole genome shotgun (WGS) entry which is preliminary data.</text>
</comment>
<sequence>MVDPGSPVEFVENMCLSNSAETVCRLPISIFAIDKAGSRMPIPFCVHTRSVILAFLAENNISRTSLCTRDDGRSIAASLFHLCNLDHGHALIGYVSEQFLAVVFELLKLGEDQGRFVGAVWIQDVMQWGPDNSAGWLRVHCHVRNHSEPQMTQSSPCVRQTYPTHPESLSWPGQASRSNESNQDVALDEIPKESDRYGPRARPDRGSRCRHSTSTTVSKPLTPKKALRSGDVESIGEAKQWEDSK</sequence>
<gene>
    <name evidence="2" type="ORF">CGLO_15314</name>
</gene>
<evidence type="ECO:0000313" key="3">
    <source>
        <dbReference type="Proteomes" id="UP000015530"/>
    </source>
</evidence>
<dbReference type="AlphaFoldDB" id="T0K225"/>
<accession>T0K225</accession>
<proteinExistence type="predicted"/>
<feature type="compositionally biased region" description="Basic and acidic residues" evidence="1">
    <location>
        <begin position="189"/>
        <end position="207"/>
    </location>
</feature>
<feature type="compositionally biased region" description="Polar residues" evidence="1">
    <location>
        <begin position="171"/>
        <end position="184"/>
    </location>
</feature>
<organism evidence="2 3">
    <name type="scientific">Colletotrichum gloeosporioides (strain Cg-14)</name>
    <name type="common">Anthracnose fungus</name>
    <name type="synonym">Glomerella cingulata</name>
    <dbReference type="NCBI Taxonomy" id="1237896"/>
    <lineage>
        <taxon>Eukaryota</taxon>
        <taxon>Fungi</taxon>
        <taxon>Dikarya</taxon>
        <taxon>Ascomycota</taxon>
        <taxon>Pezizomycotina</taxon>
        <taxon>Sordariomycetes</taxon>
        <taxon>Hypocreomycetidae</taxon>
        <taxon>Glomerellales</taxon>
        <taxon>Glomerellaceae</taxon>
        <taxon>Colletotrichum</taxon>
        <taxon>Colletotrichum gloeosporioides species complex</taxon>
    </lineage>
</organism>
<evidence type="ECO:0000313" key="2">
    <source>
        <dbReference type="EMBL" id="EQB45769.1"/>
    </source>
</evidence>
<dbReference type="HOGENOM" id="CLU_1133504_0_0_1"/>